<accession>A0A5M6CWV3</accession>
<reference evidence="5 6" key="1">
    <citation type="submission" date="2019-08" db="EMBL/GenBank/DDBJ databases">
        <authorList>
            <person name="Dhanesh K."/>
            <person name="Kumar G."/>
            <person name="Sasikala C."/>
            <person name="Venkata Ramana C."/>
        </authorList>
    </citation>
    <scope>NUCLEOTIDE SEQUENCE [LARGE SCALE GENOMIC DNA]</scope>
    <source>
        <strain evidence="5 6">JC645</strain>
    </source>
</reference>
<dbReference type="NCBIfam" id="NF033788">
    <property type="entry name" value="HTH_metalloreg"/>
    <property type="match status" value="1"/>
</dbReference>
<dbReference type="AlphaFoldDB" id="A0A5M6CWV3"/>
<evidence type="ECO:0000313" key="6">
    <source>
        <dbReference type="Proteomes" id="UP000324479"/>
    </source>
</evidence>
<dbReference type="PROSITE" id="PS50987">
    <property type="entry name" value="HTH_ARSR_2"/>
    <property type="match status" value="1"/>
</dbReference>
<evidence type="ECO:0000259" key="4">
    <source>
        <dbReference type="PROSITE" id="PS50987"/>
    </source>
</evidence>
<comment type="caution">
    <text evidence="5">The sequence shown here is derived from an EMBL/GenBank/DDBJ whole genome shotgun (WGS) entry which is preliminary data.</text>
</comment>
<dbReference type="GO" id="GO:0003677">
    <property type="term" value="F:DNA binding"/>
    <property type="evidence" value="ECO:0007669"/>
    <property type="project" value="UniProtKB-KW"/>
</dbReference>
<protein>
    <submittedName>
        <fullName evidence="5">Winged helix-turn-helix transcriptional regulator</fullName>
    </submittedName>
</protein>
<dbReference type="InterPro" id="IPR036388">
    <property type="entry name" value="WH-like_DNA-bd_sf"/>
</dbReference>
<dbReference type="InterPro" id="IPR051011">
    <property type="entry name" value="Metal_resp_trans_reg"/>
</dbReference>
<dbReference type="PRINTS" id="PR00778">
    <property type="entry name" value="HTHARSR"/>
</dbReference>
<evidence type="ECO:0000256" key="3">
    <source>
        <dbReference type="ARBA" id="ARBA00023163"/>
    </source>
</evidence>
<dbReference type="EMBL" id="VWOX01000017">
    <property type="protein sequence ID" value="KAA5539707.1"/>
    <property type="molecule type" value="Genomic_DNA"/>
</dbReference>
<keyword evidence="3" id="KW-0804">Transcription</keyword>
<evidence type="ECO:0000256" key="2">
    <source>
        <dbReference type="ARBA" id="ARBA00023125"/>
    </source>
</evidence>
<keyword evidence="6" id="KW-1185">Reference proteome</keyword>
<dbReference type="Pfam" id="PF12840">
    <property type="entry name" value="HTH_20"/>
    <property type="match status" value="1"/>
</dbReference>
<evidence type="ECO:0000313" key="5">
    <source>
        <dbReference type="EMBL" id="KAA5539707.1"/>
    </source>
</evidence>
<dbReference type="SUPFAM" id="SSF46785">
    <property type="entry name" value="Winged helix' DNA-binding domain"/>
    <property type="match status" value="1"/>
</dbReference>
<dbReference type="GO" id="GO:0003700">
    <property type="term" value="F:DNA-binding transcription factor activity"/>
    <property type="evidence" value="ECO:0007669"/>
    <property type="project" value="InterPro"/>
</dbReference>
<organism evidence="5 6">
    <name type="scientific">Roseiconus nitratireducens</name>
    <dbReference type="NCBI Taxonomy" id="2605748"/>
    <lineage>
        <taxon>Bacteria</taxon>
        <taxon>Pseudomonadati</taxon>
        <taxon>Planctomycetota</taxon>
        <taxon>Planctomycetia</taxon>
        <taxon>Pirellulales</taxon>
        <taxon>Pirellulaceae</taxon>
        <taxon>Roseiconus</taxon>
    </lineage>
</organism>
<dbReference type="InterPro" id="IPR036390">
    <property type="entry name" value="WH_DNA-bd_sf"/>
</dbReference>
<dbReference type="InterPro" id="IPR001845">
    <property type="entry name" value="HTH_ArsR_DNA-bd_dom"/>
</dbReference>
<dbReference type="Gene3D" id="1.10.10.10">
    <property type="entry name" value="Winged helix-like DNA-binding domain superfamily/Winged helix DNA-binding domain"/>
    <property type="match status" value="1"/>
</dbReference>
<dbReference type="SMART" id="SM00418">
    <property type="entry name" value="HTH_ARSR"/>
    <property type="match status" value="1"/>
</dbReference>
<dbReference type="RefSeq" id="WP_150079016.1">
    <property type="nucleotide sequence ID" value="NZ_VWOX01000017.1"/>
</dbReference>
<dbReference type="InterPro" id="IPR011991">
    <property type="entry name" value="ArsR-like_HTH"/>
</dbReference>
<sequence>MNRPDRDDDARCAAYLKAAADPLRMRVIRALQAGPMSVSDLALLVEQDIGVVSHHLRVLYHAEVVQTRREGKFIYYSLCEHLRPSRKRSDSGVLDFGCCRLDVGQGEEGCR</sequence>
<name>A0A5M6CWV3_9BACT</name>
<dbReference type="Proteomes" id="UP000324479">
    <property type="component" value="Unassembled WGS sequence"/>
</dbReference>
<proteinExistence type="predicted"/>
<keyword evidence="1" id="KW-0805">Transcription regulation</keyword>
<dbReference type="PANTHER" id="PTHR43132">
    <property type="entry name" value="ARSENICAL RESISTANCE OPERON REPRESSOR ARSR-RELATED"/>
    <property type="match status" value="1"/>
</dbReference>
<feature type="domain" description="HTH arsR-type" evidence="4">
    <location>
        <begin position="4"/>
        <end position="97"/>
    </location>
</feature>
<gene>
    <name evidence="5" type="ORF">FYK55_23175</name>
</gene>
<dbReference type="PANTHER" id="PTHR43132:SF6">
    <property type="entry name" value="HTH-TYPE TRANSCRIPTIONAL REPRESSOR CZRA"/>
    <property type="match status" value="1"/>
</dbReference>
<keyword evidence="2" id="KW-0238">DNA-binding</keyword>
<dbReference type="CDD" id="cd00090">
    <property type="entry name" value="HTH_ARSR"/>
    <property type="match status" value="1"/>
</dbReference>
<evidence type="ECO:0000256" key="1">
    <source>
        <dbReference type="ARBA" id="ARBA00023015"/>
    </source>
</evidence>